<accession>A0A1C3L470</accession>
<keyword evidence="13" id="KW-1185">Reference proteome</keyword>
<evidence type="ECO:0000256" key="1">
    <source>
        <dbReference type="ARBA" id="ARBA00007733"/>
    </source>
</evidence>
<dbReference type="RefSeq" id="WP_083172487.1">
    <property type="nucleotide sequence ID" value="NZ_LT594522.1"/>
</dbReference>
<dbReference type="InterPro" id="IPR009000">
    <property type="entry name" value="Transl_B-barrel_sf"/>
</dbReference>
<dbReference type="InterPro" id="IPR044145">
    <property type="entry name" value="IF2_II"/>
</dbReference>
<comment type="subcellular location">
    <subcellularLocation>
        <location evidence="8">Cytoplasm</location>
    </subcellularLocation>
</comment>
<name>A0A1C3L470_9ENTR</name>
<keyword evidence="7 8" id="KW-0342">GTP-binding</keyword>
<dbReference type="FunFam" id="2.40.30.10:FF:000007">
    <property type="entry name" value="Translation initiation factor IF-2"/>
    <property type="match status" value="1"/>
</dbReference>
<dbReference type="PANTHER" id="PTHR43381">
    <property type="entry name" value="TRANSLATION INITIATION FACTOR IF-2-RELATED"/>
    <property type="match status" value="1"/>
</dbReference>
<comment type="function">
    <text evidence="8 9">One of the essential components for the initiation of protein synthesis. Protects formylmethionyl-tRNA from spontaneous hydrolysis and promotes its binding to the 30S ribosomal subunits. Also involved in the hydrolysis of GTP during the formation of the 70S ribosomal complex.</text>
</comment>
<gene>
    <name evidence="8 12" type="primary">infB</name>
    <name evidence="12" type="ORF">TRABTM_A_02190</name>
</gene>
<dbReference type="PANTHER" id="PTHR43381:SF5">
    <property type="entry name" value="TR-TYPE G DOMAIN-CONTAINING PROTEIN"/>
    <property type="match status" value="1"/>
</dbReference>
<feature type="region of interest" description="G-domain" evidence="8">
    <location>
        <begin position="334"/>
        <end position="482"/>
    </location>
</feature>
<dbReference type="Pfam" id="PF11987">
    <property type="entry name" value="IF-2"/>
    <property type="match status" value="1"/>
</dbReference>
<evidence type="ECO:0000256" key="5">
    <source>
        <dbReference type="ARBA" id="ARBA00022741"/>
    </source>
</evidence>
<proteinExistence type="inferred from homology"/>
<evidence type="ECO:0000256" key="4">
    <source>
        <dbReference type="ARBA" id="ARBA00022540"/>
    </source>
</evidence>
<dbReference type="InterPro" id="IPR009061">
    <property type="entry name" value="DNA-bd_dom_put_sf"/>
</dbReference>
<dbReference type="Gene3D" id="2.40.30.10">
    <property type="entry name" value="Translation factors"/>
    <property type="match status" value="2"/>
</dbReference>
<dbReference type="CDD" id="cd03692">
    <property type="entry name" value="mtIF2_IVc"/>
    <property type="match status" value="1"/>
</dbReference>
<dbReference type="InterPro" id="IPR036925">
    <property type="entry name" value="TIF_IF2_dom3_sf"/>
</dbReference>
<dbReference type="CDD" id="cd01887">
    <property type="entry name" value="IF2_eIF5B"/>
    <property type="match status" value="1"/>
</dbReference>
<feature type="compositionally biased region" description="Polar residues" evidence="10">
    <location>
        <begin position="71"/>
        <end position="81"/>
    </location>
</feature>
<dbReference type="FunFam" id="3.40.50.300:FF:000019">
    <property type="entry name" value="Translation initiation factor IF-2"/>
    <property type="match status" value="1"/>
</dbReference>
<dbReference type="GO" id="GO:0003743">
    <property type="term" value="F:translation initiation factor activity"/>
    <property type="evidence" value="ECO:0007669"/>
    <property type="project" value="UniProtKB-UniRule"/>
</dbReference>
<dbReference type="Pfam" id="PF00009">
    <property type="entry name" value="GTP_EFTU"/>
    <property type="match status" value="1"/>
</dbReference>
<comment type="similarity">
    <text evidence="1 8 9">Belongs to the TRAFAC class translation factor GTPase superfamily. Classic translation factor GTPase family. IF-2 subfamily.</text>
</comment>
<dbReference type="SUPFAM" id="SSF52540">
    <property type="entry name" value="P-loop containing nucleoside triphosphate hydrolases"/>
    <property type="match status" value="1"/>
</dbReference>
<evidence type="ECO:0000256" key="2">
    <source>
        <dbReference type="ARBA" id="ARBA00020675"/>
    </source>
</evidence>
<feature type="region of interest" description="Disordered" evidence="10">
    <location>
        <begin position="71"/>
        <end position="155"/>
    </location>
</feature>
<dbReference type="FunFam" id="2.40.30.10:FF:000008">
    <property type="entry name" value="Translation initiation factor IF-2"/>
    <property type="match status" value="1"/>
</dbReference>
<dbReference type="STRING" id="1835721.TRABTM_A_02190"/>
<sequence>MTDVNMKSLAAEIQIPVDHLIKQFADAGIDKTAADSVTEMEKKIFFAYLNNRNILSNKLTLQHKIRSTLNISSTGGKNKSIQIEVRRKRNYQQVQEQAEEKAKRDAEEKAKRDAEEKAKRDAEEKAKCDAEEKAKRKKDKTKRKELAEFKRKDKMHHEEKLYKKADKKRIFTEKVGNNFFDNASLDEDLINYIEGDRRRNPVVKYSNKKTSSLSEEDNADIEESRAVGRKNKSKISTLLHSFNKPTKVLNRDVIIGETITVAELAKKMAIKGSQVIKKMMKLGAATTSNQVLDQETAQLIAEEMGHNVILRLENELEKSLMYERNTDTPELRAPVVTIMGHVDHGKTSLLDYIRIAKVAAEEVGGITQHISAYHFKTDKGMITFIDTPGHAAFTAMRARGVQITDIVVLVVAADDGVMLQTIEAIKHAKAAKVPIVVAVNKIDKLEADPDRVKNELIQYDLLPEEWGGENQFVHVSAKTGSGIDKLIEAILLQAEILELKAIHKGMASGVVIESFLDKGLGPVAIVLVLEGTLNRGDVVICGIEYGRVRAMRNEFDFDLESAGPSVPVKILGLSGIPAAGDKVTVVRDDKKAREVAIYRQGKFREIKLALQQKSKLEKMENMFAITKSEVSELNIVLKSDVQGSAEAISNALKNLSNDEVKVKIIVSGVGSINETDVTLAAASNAIILGFNVRADNYVNKLLESEKLEIRYYSVIYDLLNEVKQAMNSMLLPAYKQEIVGIAKVSDVFNSPKLGVIAGCIVTEGVVKCHNPIRILRKNIVIYKGEIESLRHFKDDVNEVRNGLTCGIGIKNYNNIILGDVIEVFKNVEIKNTIA</sequence>
<dbReference type="InterPro" id="IPR015760">
    <property type="entry name" value="TIF_IF2"/>
</dbReference>
<feature type="binding site" evidence="8">
    <location>
        <begin position="440"/>
        <end position="443"/>
    </location>
    <ligand>
        <name>GTP</name>
        <dbReference type="ChEBI" id="CHEBI:37565"/>
    </ligand>
</feature>
<dbReference type="InterPro" id="IPR027417">
    <property type="entry name" value="P-loop_NTPase"/>
</dbReference>
<dbReference type="Pfam" id="PF08364">
    <property type="entry name" value="IF2_assoc"/>
    <property type="match status" value="1"/>
</dbReference>
<evidence type="ECO:0000259" key="11">
    <source>
        <dbReference type="PROSITE" id="PS51722"/>
    </source>
</evidence>
<dbReference type="SUPFAM" id="SSF52156">
    <property type="entry name" value="Initiation factor IF2/eIF5b, domain 3"/>
    <property type="match status" value="1"/>
</dbReference>
<evidence type="ECO:0000256" key="8">
    <source>
        <dbReference type="HAMAP-Rule" id="MF_00100"/>
    </source>
</evidence>
<feature type="compositionally biased region" description="Basic and acidic residues" evidence="10">
    <location>
        <begin position="142"/>
        <end position="155"/>
    </location>
</feature>
<evidence type="ECO:0000256" key="3">
    <source>
        <dbReference type="ARBA" id="ARBA00022490"/>
    </source>
</evidence>
<dbReference type="OrthoDB" id="9811804at2"/>
<dbReference type="SUPFAM" id="SSF46955">
    <property type="entry name" value="Putative DNA-binding domain"/>
    <property type="match status" value="1"/>
</dbReference>
<keyword evidence="3 8" id="KW-0963">Cytoplasm</keyword>
<dbReference type="InterPro" id="IPR023115">
    <property type="entry name" value="TIF_IF2_dom3"/>
</dbReference>
<dbReference type="InterPro" id="IPR005225">
    <property type="entry name" value="Small_GTP-bd"/>
</dbReference>
<feature type="compositionally biased region" description="Basic and acidic residues" evidence="10">
    <location>
        <begin position="98"/>
        <end position="134"/>
    </location>
</feature>
<evidence type="ECO:0000256" key="7">
    <source>
        <dbReference type="ARBA" id="ARBA00023134"/>
    </source>
</evidence>
<feature type="binding site" evidence="8">
    <location>
        <begin position="340"/>
        <end position="347"/>
    </location>
    <ligand>
        <name>GTP</name>
        <dbReference type="ChEBI" id="CHEBI:37565"/>
    </ligand>
</feature>
<protein>
    <recommendedName>
        <fullName evidence="2 8">Translation initiation factor IF-2</fullName>
    </recommendedName>
</protein>
<feature type="binding site" evidence="8">
    <location>
        <begin position="386"/>
        <end position="390"/>
    </location>
    <ligand>
        <name>GTP</name>
        <dbReference type="ChEBI" id="CHEBI:37565"/>
    </ligand>
</feature>
<dbReference type="NCBIfam" id="TIGR00231">
    <property type="entry name" value="small_GTP"/>
    <property type="match status" value="1"/>
</dbReference>
<organism evidence="12 13">
    <name type="scientific">secondary endosymbiont of Trabutina mannipara</name>
    <dbReference type="NCBI Taxonomy" id="1835721"/>
    <lineage>
        <taxon>Bacteria</taxon>
        <taxon>Pseudomonadati</taxon>
        <taxon>Pseudomonadota</taxon>
        <taxon>Gammaproteobacteria</taxon>
        <taxon>Enterobacterales</taxon>
        <taxon>Enterobacteriaceae</taxon>
    </lineage>
</organism>
<dbReference type="NCBIfam" id="TIGR00487">
    <property type="entry name" value="IF-2"/>
    <property type="match status" value="1"/>
</dbReference>
<evidence type="ECO:0000256" key="10">
    <source>
        <dbReference type="SAM" id="MobiDB-lite"/>
    </source>
</evidence>
<dbReference type="PATRIC" id="fig|1835721.3.peg.201"/>
<evidence type="ECO:0000313" key="12">
    <source>
        <dbReference type="EMBL" id="SBT82061.1"/>
    </source>
</evidence>
<dbReference type="InterPro" id="IPR000178">
    <property type="entry name" value="TF_IF2_bacterial-like"/>
</dbReference>
<dbReference type="CDD" id="cd03702">
    <property type="entry name" value="IF2_mtIF2_II"/>
    <property type="match status" value="1"/>
</dbReference>
<dbReference type="SUPFAM" id="SSF50447">
    <property type="entry name" value="Translation proteins"/>
    <property type="match status" value="2"/>
</dbReference>
<dbReference type="InterPro" id="IPR053905">
    <property type="entry name" value="EF-G-like_DII"/>
</dbReference>
<feature type="domain" description="Tr-type G" evidence="11">
    <location>
        <begin position="331"/>
        <end position="498"/>
    </location>
</feature>
<dbReference type="Pfam" id="PF22042">
    <property type="entry name" value="EF-G_D2"/>
    <property type="match status" value="1"/>
</dbReference>
<dbReference type="HAMAP" id="MF_00100_B">
    <property type="entry name" value="IF_2_B"/>
    <property type="match status" value="1"/>
</dbReference>
<keyword evidence="6 8" id="KW-0648">Protein biosynthesis</keyword>
<keyword evidence="5 8" id="KW-0547">Nucleotide-binding</keyword>
<reference evidence="13" key="1">
    <citation type="submission" date="2016-06" db="EMBL/GenBank/DDBJ databases">
        <authorList>
            <person name="Szabo Gitta"/>
        </authorList>
    </citation>
    <scope>NUCLEOTIDE SEQUENCE [LARGE SCALE GENOMIC DNA]</scope>
</reference>
<dbReference type="Proteomes" id="UP000092809">
    <property type="component" value="Chromosome I"/>
</dbReference>
<dbReference type="GO" id="GO:0005829">
    <property type="term" value="C:cytosol"/>
    <property type="evidence" value="ECO:0007669"/>
    <property type="project" value="TreeGrafter"/>
</dbReference>
<keyword evidence="4 8" id="KW-0396">Initiation factor</keyword>
<dbReference type="InterPro" id="IPR006847">
    <property type="entry name" value="IF2_N"/>
</dbReference>
<dbReference type="InterPro" id="IPR013575">
    <property type="entry name" value="IF2_assoc_dom_bac"/>
</dbReference>
<dbReference type="GO" id="GO:0005525">
    <property type="term" value="F:GTP binding"/>
    <property type="evidence" value="ECO:0007669"/>
    <property type="project" value="UniProtKB-KW"/>
</dbReference>
<dbReference type="FunFam" id="3.40.50.10050:FF:000001">
    <property type="entry name" value="Translation initiation factor IF-2"/>
    <property type="match status" value="1"/>
</dbReference>
<evidence type="ECO:0000313" key="13">
    <source>
        <dbReference type="Proteomes" id="UP000092809"/>
    </source>
</evidence>
<dbReference type="InterPro" id="IPR000795">
    <property type="entry name" value="T_Tr_GTP-bd_dom"/>
</dbReference>
<dbReference type="AlphaFoldDB" id="A0A1C3L470"/>
<evidence type="ECO:0000256" key="6">
    <source>
        <dbReference type="ARBA" id="ARBA00022917"/>
    </source>
</evidence>
<dbReference type="EMBL" id="LT594522">
    <property type="protein sequence ID" value="SBT82061.1"/>
    <property type="molecule type" value="Genomic_DNA"/>
</dbReference>
<dbReference type="Gene3D" id="3.30.56.50">
    <property type="entry name" value="Putative DNA-binding domain, N-terminal subdomain of bacterial translation initiation factor IF2"/>
    <property type="match status" value="1"/>
</dbReference>
<dbReference type="GO" id="GO:0003924">
    <property type="term" value="F:GTPase activity"/>
    <property type="evidence" value="ECO:0007669"/>
    <property type="project" value="UniProtKB-UniRule"/>
</dbReference>
<dbReference type="Pfam" id="PF04760">
    <property type="entry name" value="IF2_N"/>
    <property type="match status" value="1"/>
</dbReference>
<dbReference type="Gene3D" id="3.40.50.300">
    <property type="entry name" value="P-loop containing nucleotide triphosphate hydrolases"/>
    <property type="match status" value="1"/>
</dbReference>
<dbReference type="KEGG" id="senm:TRABTM_A_02190"/>
<dbReference type="Gene3D" id="3.40.50.10050">
    <property type="entry name" value="Translation initiation factor IF- 2, domain 3"/>
    <property type="match status" value="1"/>
</dbReference>
<evidence type="ECO:0000256" key="9">
    <source>
        <dbReference type="RuleBase" id="RU000644"/>
    </source>
</evidence>
<dbReference type="PROSITE" id="PS51722">
    <property type="entry name" value="G_TR_2"/>
    <property type="match status" value="1"/>
</dbReference>